<feature type="compositionally biased region" description="Low complexity" evidence="1">
    <location>
        <begin position="17"/>
        <end position="29"/>
    </location>
</feature>
<evidence type="ECO:0000313" key="2">
    <source>
        <dbReference type="EMBL" id="QHT34321.1"/>
    </source>
</evidence>
<dbReference type="EMBL" id="MN738998">
    <property type="protein sequence ID" value="QHT34321.1"/>
    <property type="molecule type" value="Genomic_DNA"/>
</dbReference>
<feature type="compositionally biased region" description="Low complexity" evidence="1">
    <location>
        <begin position="78"/>
        <end position="94"/>
    </location>
</feature>
<reference evidence="2" key="1">
    <citation type="journal article" date="2020" name="Nature">
        <title>Giant virus diversity and host interactions through global metagenomics.</title>
        <authorList>
            <person name="Schulz F."/>
            <person name="Roux S."/>
            <person name="Paez-Espino D."/>
            <person name="Jungbluth S."/>
            <person name="Walsh D.A."/>
            <person name="Denef V.J."/>
            <person name="McMahon K.D."/>
            <person name="Konstantinidis K.T."/>
            <person name="Eloe-Fadrosh E.A."/>
            <person name="Kyrpides N.C."/>
            <person name="Woyke T."/>
        </authorList>
    </citation>
    <scope>NUCLEOTIDE SEQUENCE</scope>
    <source>
        <strain evidence="2">GVMAG-M-3300009163-63</strain>
    </source>
</reference>
<proteinExistence type="predicted"/>
<protein>
    <submittedName>
        <fullName evidence="2">Uncharacterized protein</fullName>
    </submittedName>
</protein>
<evidence type="ECO:0000256" key="1">
    <source>
        <dbReference type="SAM" id="MobiDB-lite"/>
    </source>
</evidence>
<sequence length="386" mass="44406">MRSWASIAKTAPPAPVPASTTAQQQQQQQEGDIFVLLPPKIQTKKNGVNGGGGAAAAPVKEKEITSSPPSPAHKPQEQEPTTTTTTTAHATQQQPSSRTENSRPEHKTVSRPDAPTVVPIFKDEDHKRKWYDDEYKQDCKYSQEIYHQAMEKWRTEKRWHVVPNMTDMTKEEEAVGFRKIYKSYIQVDQERSTLERCPHFVLPSDYGYLIPWNSAQMTETFADFLATLFYNRADELCRCRNVEDFEKVYNAAAELQWSSQWCDWKWKVNQEYPAEKALWTMSTNANMWPGKTFAPRPDDLRGLSGSASALAHYGIKKTPKYEVHGVERGQTGICNVKDLKTLGKKAPIRWYVSPAYLKNMKRFQFMFEENPNARTDYDSDDWFGDW</sequence>
<organism evidence="2">
    <name type="scientific">viral metagenome</name>
    <dbReference type="NCBI Taxonomy" id="1070528"/>
    <lineage>
        <taxon>unclassified sequences</taxon>
        <taxon>metagenomes</taxon>
        <taxon>organismal metagenomes</taxon>
    </lineage>
</organism>
<accession>A0A6C0F048</accession>
<feature type="region of interest" description="Disordered" evidence="1">
    <location>
        <begin position="1"/>
        <end position="121"/>
    </location>
</feature>
<dbReference type="AlphaFoldDB" id="A0A6C0F048"/>
<name>A0A6C0F048_9ZZZZ</name>
<feature type="compositionally biased region" description="Basic and acidic residues" evidence="1">
    <location>
        <begin position="100"/>
        <end position="110"/>
    </location>
</feature>